<dbReference type="Gene3D" id="1.10.10.800">
    <property type="match status" value="1"/>
</dbReference>
<proteinExistence type="predicted"/>
<name>A0A5B2XPN4_9PSEU</name>
<protein>
    <submittedName>
        <fullName evidence="2">Alpha/beta hydrolase</fullName>
    </submittedName>
</protein>
<evidence type="ECO:0000313" key="2">
    <source>
        <dbReference type="EMBL" id="KAA2265353.1"/>
    </source>
</evidence>
<dbReference type="RefSeq" id="WP_149848150.1">
    <property type="nucleotide sequence ID" value="NZ_VUOB01000006.1"/>
</dbReference>
<dbReference type="AlphaFoldDB" id="A0A5B2XPN4"/>
<dbReference type="InterPro" id="IPR051411">
    <property type="entry name" value="Polyketide_trans_af380"/>
</dbReference>
<dbReference type="SUPFAM" id="SSF53474">
    <property type="entry name" value="alpha/beta-Hydrolases"/>
    <property type="match status" value="1"/>
</dbReference>
<dbReference type="Gene3D" id="3.40.50.1820">
    <property type="entry name" value="alpha/beta hydrolase"/>
    <property type="match status" value="1"/>
</dbReference>
<dbReference type="EMBL" id="VUOB01000006">
    <property type="protein sequence ID" value="KAA2265353.1"/>
    <property type="molecule type" value="Genomic_DNA"/>
</dbReference>
<dbReference type="Proteomes" id="UP000323454">
    <property type="component" value="Unassembled WGS sequence"/>
</dbReference>
<dbReference type="OrthoDB" id="9805123at2"/>
<organism evidence="2 3">
    <name type="scientific">Solihabitans fulvus</name>
    <dbReference type="NCBI Taxonomy" id="1892852"/>
    <lineage>
        <taxon>Bacteria</taxon>
        <taxon>Bacillati</taxon>
        <taxon>Actinomycetota</taxon>
        <taxon>Actinomycetes</taxon>
        <taxon>Pseudonocardiales</taxon>
        <taxon>Pseudonocardiaceae</taxon>
        <taxon>Solihabitans</taxon>
    </lineage>
</organism>
<dbReference type="InterPro" id="IPR022742">
    <property type="entry name" value="Hydrolase_4"/>
</dbReference>
<reference evidence="2 3" key="1">
    <citation type="submission" date="2019-09" db="EMBL/GenBank/DDBJ databases">
        <title>Goodfellowia gen. nov., a new genus of the Pseudonocardineae related to Actinoalloteichus, containing Goodfellowia coeruleoviolacea gen. nov., comb. nov. gen. nov., comb. nov.</title>
        <authorList>
            <person name="Labeda D."/>
        </authorList>
    </citation>
    <scope>NUCLEOTIDE SEQUENCE [LARGE SCALE GENOMIC DNA]</scope>
    <source>
        <strain evidence="2 3">AN110305</strain>
    </source>
</reference>
<dbReference type="PANTHER" id="PTHR47751">
    <property type="entry name" value="SUPERFAMILY HYDROLASE, PUTATIVE (AFU_ORTHOLOGUE AFUA_2G16580)-RELATED"/>
    <property type="match status" value="1"/>
</dbReference>
<gene>
    <name evidence="2" type="ORF">F0L68_04555</name>
</gene>
<dbReference type="GO" id="GO:0016787">
    <property type="term" value="F:hydrolase activity"/>
    <property type="evidence" value="ECO:0007669"/>
    <property type="project" value="UniProtKB-KW"/>
</dbReference>
<comment type="caution">
    <text evidence="2">The sequence shown here is derived from an EMBL/GenBank/DDBJ whole genome shotgun (WGS) entry which is preliminary data.</text>
</comment>
<evidence type="ECO:0000259" key="1">
    <source>
        <dbReference type="Pfam" id="PF12146"/>
    </source>
</evidence>
<dbReference type="Pfam" id="PF12146">
    <property type="entry name" value="Hydrolase_4"/>
    <property type="match status" value="1"/>
</dbReference>
<feature type="domain" description="Serine aminopeptidase S33" evidence="1">
    <location>
        <begin position="89"/>
        <end position="325"/>
    </location>
</feature>
<reference evidence="2 3" key="2">
    <citation type="submission" date="2019-09" db="EMBL/GenBank/DDBJ databases">
        <authorList>
            <person name="Jin C."/>
        </authorList>
    </citation>
    <scope>NUCLEOTIDE SEQUENCE [LARGE SCALE GENOMIC DNA]</scope>
    <source>
        <strain evidence="2 3">AN110305</strain>
    </source>
</reference>
<accession>A0A5B2XPN4</accession>
<dbReference type="InterPro" id="IPR029058">
    <property type="entry name" value="AB_hydrolase_fold"/>
</dbReference>
<sequence>MSDTKSIRIRPTTTALGEVADPGRYYLPENPANLLRADPSRRESVEFLSGPATLAGHLYRPPGAAAGERTPGVVMCGPISSVKEQTLPHYGERLADVGYTVLTFDPRNFGESEGEPRFRYDPGAVIEDYANAVSYLLTRADVDSNRVSAVGVCMGGGYAVSVGARDKRLRAVVSIAGGYNIGGTFQQFLGVENFAAYYRAINDLVQKQYESGEIAYIPTTAKTLSAEAPLVAMLSPEAHSYYDRTSKADAPNWSRTLTADSLQSYFLYNSIAHAPLVAPTPLLVVHGTTDTALLPEYAQQAYDSALGEKELVWIETHNHVELYDQDPYVSEAAAHVIRWLDRHLGV</sequence>
<keyword evidence="2" id="KW-0378">Hydrolase</keyword>
<dbReference type="PANTHER" id="PTHR47751:SF1">
    <property type="entry name" value="SUPERFAMILY HYDROLASE, PUTATIVE (AFU_ORTHOLOGUE AFUA_2G16580)-RELATED"/>
    <property type="match status" value="1"/>
</dbReference>
<keyword evidence="3" id="KW-1185">Reference proteome</keyword>
<evidence type="ECO:0000313" key="3">
    <source>
        <dbReference type="Proteomes" id="UP000323454"/>
    </source>
</evidence>